<dbReference type="Gene3D" id="1.20.950.20">
    <property type="entry name" value="Transmembrane di-heme cytochromes, Chain C"/>
    <property type="match status" value="1"/>
</dbReference>
<evidence type="ECO:0000313" key="9">
    <source>
        <dbReference type="Proteomes" id="UP000664382"/>
    </source>
</evidence>
<dbReference type="GO" id="GO:0005886">
    <property type="term" value="C:plasma membrane"/>
    <property type="evidence" value="ECO:0007669"/>
    <property type="project" value="UniProtKB-SubCell"/>
</dbReference>
<dbReference type="SUPFAM" id="SSF81342">
    <property type="entry name" value="Transmembrane di-heme cytochromes"/>
    <property type="match status" value="1"/>
</dbReference>
<feature type="transmembrane region" description="Helical" evidence="6">
    <location>
        <begin position="184"/>
        <end position="203"/>
    </location>
</feature>
<feature type="transmembrane region" description="Helical" evidence="6">
    <location>
        <begin position="61"/>
        <end position="80"/>
    </location>
</feature>
<evidence type="ECO:0000256" key="1">
    <source>
        <dbReference type="ARBA" id="ARBA00004651"/>
    </source>
</evidence>
<evidence type="ECO:0000256" key="5">
    <source>
        <dbReference type="ARBA" id="ARBA00023136"/>
    </source>
</evidence>
<evidence type="ECO:0000256" key="2">
    <source>
        <dbReference type="ARBA" id="ARBA00022475"/>
    </source>
</evidence>
<evidence type="ECO:0000256" key="6">
    <source>
        <dbReference type="SAM" id="Phobius"/>
    </source>
</evidence>
<name>A0A939MI99_9MICO</name>
<comment type="caution">
    <text evidence="8">The sequence shown here is derived from an EMBL/GenBank/DDBJ whole genome shotgun (WGS) entry which is preliminary data.</text>
</comment>
<evidence type="ECO:0000259" key="7">
    <source>
        <dbReference type="Pfam" id="PF01292"/>
    </source>
</evidence>
<proteinExistence type="predicted"/>
<feature type="transmembrane region" description="Helical" evidence="6">
    <location>
        <begin position="12"/>
        <end position="35"/>
    </location>
</feature>
<protein>
    <submittedName>
        <fullName evidence="8">Cytochrome b/b6 domain-containing protein</fullName>
    </submittedName>
</protein>
<dbReference type="RefSeq" id="WP_208097205.1">
    <property type="nucleotide sequence ID" value="NZ_JAGDYM010000005.1"/>
</dbReference>
<dbReference type="AlphaFoldDB" id="A0A939MI99"/>
<sequence>MVTGREKSRLRKLLWIIPIGFVVVLAVVLIAKWALELPPVASFVVRFPGITELPDSAPEGIPVWLAWQHFLNAFFMLLIIRTGLQVRSVKRPAAYWTRNNNGMIRTKNPPTRMSLNLWFHLTMDALWVLNGLVFFVLIFSTGQWMRIVPTSWEIFPNAISALLQYAAFDWPVENGWVNYNSVQVIAYFVTVFIAAPLSMLTGIRMSGAWPRNAQRLNRIYPIEAARAMHFPVMIYFCVFVFVHVLLVFTTGARKNLNHMFAAQEEAGWLGFLIFGAAVAAMAAAWLLARPVILRPIAALTGKVGR</sequence>
<keyword evidence="3 6" id="KW-0812">Transmembrane</keyword>
<comment type="subcellular location">
    <subcellularLocation>
        <location evidence="1">Cell membrane</location>
        <topology evidence="1">Multi-pass membrane protein</topology>
    </subcellularLocation>
</comment>
<keyword evidence="2" id="KW-1003">Cell membrane</keyword>
<evidence type="ECO:0000256" key="3">
    <source>
        <dbReference type="ARBA" id="ARBA00022692"/>
    </source>
</evidence>
<keyword evidence="4 6" id="KW-1133">Transmembrane helix</keyword>
<dbReference type="EMBL" id="JAGDYM010000005">
    <property type="protein sequence ID" value="MBO1901443.1"/>
    <property type="molecule type" value="Genomic_DNA"/>
</dbReference>
<dbReference type="GO" id="GO:0022904">
    <property type="term" value="P:respiratory electron transport chain"/>
    <property type="evidence" value="ECO:0007669"/>
    <property type="project" value="InterPro"/>
</dbReference>
<keyword evidence="9" id="KW-1185">Reference proteome</keyword>
<feature type="transmembrane region" description="Helical" evidence="6">
    <location>
        <begin position="224"/>
        <end position="248"/>
    </location>
</feature>
<dbReference type="InterPro" id="IPR011577">
    <property type="entry name" value="Cyt_b561_bac/Ni-Hgenase"/>
</dbReference>
<dbReference type="Pfam" id="PF01292">
    <property type="entry name" value="Ni_hydr_CYTB"/>
    <property type="match status" value="1"/>
</dbReference>
<accession>A0A939MI99</accession>
<evidence type="ECO:0000313" key="8">
    <source>
        <dbReference type="EMBL" id="MBO1901443.1"/>
    </source>
</evidence>
<feature type="domain" description="Cytochrome b561 bacterial/Ni-hydrogenase" evidence="7">
    <location>
        <begin position="64"/>
        <end position="260"/>
    </location>
</feature>
<feature type="transmembrane region" description="Helical" evidence="6">
    <location>
        <begin position="268"/>
        <end position="288"/>
    </location>
</feature>
<dbReference type="InterPro" id="IPR016174">
    <property type="entry name" value="Di-haem_cyt_TM"/>
</dbReference>
<dbReference type="GO" id="GO:0009055">
    <property type="term" value="F:electron transfer activity"/>
    <property type="evidence" value="ECO:0007669"/>
    <property type="project" value="InterPro"/>
</dbReference>
<evidence type="ECO:0000256" key="4">
    <source>
        <dbReference type="ARBA" id="ARBA00022989"/>
    </source>
</evidence>
<gene>
    <name evidence="8" type="ORF">J4H92_05710</name>
</gene>
<keyword evidence="5 6" id="KW-0472">Membrane</keyword>
<feature type="transmembrane region" description="Helical" evidence="6">
    <location>
        <begin position="117"/>
        <end position="139"/>
    </location>
</feature>
<organism evidence="8 9">
    <name type="scientific">Leucobacter weissii</name>
    <dbReference type="NCBI Taxonomy" id="1983706"/>
    <lineage>
        <taxon>Bacteria</taxon>
        <taxon>Bacillati</taxon>
        <taxon>Actinomycetota</taxon>
        <taxon>Actinomycetes</taxon>
        <taxon>Micrococcales</taxon>
        <taxon>Microbacteriaceae</taxon>
        <taxon>Leucobacter</taxon>
    </lineage>
</organism>
<reference evidence="8" key="1">
    <citation type="submission" date="2021-03" db="EMBL/GenBank/DDBJ databases">
        <title>Leucobacter chromiisoli sp. nov., isolated from chromium-containing soil of chemical plant.</title>
        <authorList>
            <person name="Xu Z."/>
        </authorList>
    </citation>
    <scope>NUCLEOTIDE SEQUENCE</scope>
    <source>
        <strain evidence="8">S27</strain>
    </source>
</reference>
<dbReference type="Proteomes" id="UP000664382">
    <property type="component" value="Unassembled WGS sequence"/>
</dbReference>